<feature type="compositionally biased region" description="Pro residues" evidence="4">
    <location>
        <begin position="139"/>
        <end position="150"/>
    </location>
</feature>
<dbReference type="InterPro" id="IPR019734">
    <property type="entry name" value="TPR_rpt"/>
</dbReference>
<dbReference type="InterPro" id="IPR011990">
    <property type="entry name" value="TPR-like_helical_dom_sf"/>
</dbReference>
<name>D0LZD9_HALO1</name>
<dbReference type="InterPro" id="IPR051012">
    <property type="entry name" value="CellSynth/LPSAsmb/PSIAsmb"/>
</dbReference>
<dbReference type="KEGG" id="hoh:Hoch_3902"/>
<dbReference type="HOGENOM" id="CLU_241130_0_0_7"/>
<keyword evidence="2 3" id="KW-0802">TPR repeat</keyword>
<feature type="compositionally biased region" description="Pro residues" evidence="4">
    <location>
        <begin position="122"/>
        <end position="131"/>
    </location>
</feature>
<dbReference type="PROSITE" id="PS50005">
    <property type="entry name" value="TPR"/>
    <property type="match status" value="1"/>
</dbReference>
<proteinExistence type="predicted"/>
<feature type="compositionally biased region" description="Basic and acidic residues" evidence="4">
    <location>
        <begin position="1"/>
        <end position="23"/>
    </location>
</feature>
<dbReference type="Proteomes" id="UP000001880">
    <property type="component" value="Chromosome"/>
</dbReference>
<dbReference type="STRING" id="502025.Hoch_3902"/>
<dbReference type="SUPFAM" id="SSF48452">
    <property type="entry name" value="TPR-like"/>
    <property type="match status" value="4"/>
</dbReference>
<feature type="repeat" description="TPR" evidence="3">
    <location>
        <begin position="980"/>
        <end position="1013"/>
    </location>
</feature>
<dbReference type="PANTHER" id="PTHR45586:SF1">
    <property type="entry name" value="LIPOPOLYSACCHARIDE ASSEMBLY PROTEIN B"/>
    <property type="match status" value="1"/>
</dbReference>
<evidence type="ECO:0000256" key="1">
    <source>
        <dbReference type="ARBA" id="ARBA00022737"/>
    </source>
</evidence>
<gene>
    <name evidence="5" type="ordered locus">Hoch_3902</name>
</gene>
<evidence type="ECO:0000313" key="5">
    <source>
        <dbReference type="EMBL" id="ACY16401.1"/>
    </source>
</evidence>
<evidence type="ECO:0000313" key="6">
    <source>
        <dbReference type="Proteomes" id="UP000001880"/>
    </source>
</evidence>
<evidence type="ECO:0000256" key="3">
    <source>
        <dbReference type="PROSITE-ProRule" id="PRU00339"/>
    </source>
</evidence>
<feature type="compositionally biased region" description="Acidic residues" evidence="4">
    <location>
        <begin position="90"/>
        <end position="118"/>
    </location>
</feature>
<evidence type="ECO:0000256" key="2">
    <source>
        <dbReference type="ARBA" id="ARBA00022803"/>
    </source>
</evidence>
<dbReference type="Gene3D" id="1.25.40.10">
    <property type="entry name" value="Tetratricopeptide repeat domain"/>
    <property type="match status" value="5"/>
</dbReference>
<organism evidence="5 6">
    <name type="scientific">Haliangium ochraceum (strain DSM 14365 / JCM 11303 / SMP-2)</name>
    <dbReference type="NCBI Taxonomy" id="502025"/>
    <lineage>
        <taxon>Bacteria</taxon>
        <taxon>Pseudomonadati</taxon>
        <taxon>Myxococcota</taxon>
        <taxon>Polyangia</taxon>
        <taxon>Haliangiales</taxon>
        <taxon>Kofleriaceae</taxon>
        <taxon>Haliangium</taxon>
    </lineage>
</organism>
<feature type="compositionally biased region" description="Low complexity" evidence="4">
    <location>
        <begin position="24"/>
        <end position="36"/>
    </location>
</feature>
<sequence length="1921" mass="205109">MAVDTRDAEDKPALPSQETRERAGGNAPPGGASARPVSEDASFEPDESELEFEISLGPSGDAPAEQAAAAGATPGADVPVAAVADRASDEGDDSDESEELELDDDIVELDDDLVELEELAAPPAPAAPAVPRPRRTPRPSTPPPLPPRPPSARMAVPRPLSGSGSGGVPDADTSGGMSVDSGGVVLRASEHSGLMRLPGSGPTPSPRVAAAEIARPAQIDIAHPSALEELQRLSGDERALWAARAETLVTRMDDASEVGIAATLAYELGELRDRHLGDEEGALAAHRRAFDIDPTHRANLWALQRLLQRRGDWASFVDVIDTAALAASDDPQRAQLYLEKAHVFEAHLRDAESARDAYERAAAFDPRSIAALRGLERLCLAAGDLAGAVHAITALAAAVDDPAQAMAYLLDLARLAADSGDLDTARDALERAAESAFDAVAVARERLHLAEREGDAEAQIAALDAWLEADARAPEDRRLPAIEVAAMRRQQARLSRDVVGDLDAAWQFMQAAMAQMPGEAVILADLADLAERVGRYEELAALFQGLEALEGEGAQSLTLPLRRADALLRSGHRAEAHALLDAMARELPGSVAVLALRERDAMRSGDWARLARAYDDLAGHPEQVFVSSSEDAPAAPATDIDDEHRALAAAAATCAGHAWSWLVDDGDAAASSFARALVAVPDYAPAIEGLIALHERRGQLAEAAALLESYAERGDDETRAYRLERLCRLYTELERHDAVLGVEHRLLAVVPAGLPQQRVRWRIEATLARLGRTLARAEALVGLAAETDDPERCAALLLWAARAFESLADGTADVDAAAAATGARGQADEFEFEFGGAGADGDGLDEAQRRAWAGRAADIYREVLTLSPGNRYAQTALIALLRRGARWQALAEARHAEAVVLPDGPEMVLALREAAAILRDEIGDVPGAIGVLRDLLDRMPGHTAAMHELAELLARCGDIDELVDILELESVAADRPATQVLAMLRLGVALERAGHGDQAVPAYRRVLEMAPDAASAQALELGVAPALAAAAVFERADVGGDPGARIEALELLAGFIEGPTPHGDDEDERGDAGLALAAALREDVGWRWLVEVAAEEHAHSAFARALGPEAGAGASAAELPGALLGLALLQARQGECDAFARLAENTATPPLRAALFLRAAALATRRGEVRTAAYCADAAFAAAPEDRDVVVAASEYLAVSEDATEIAEVTLDARIALFERRAELAGASTRGDWDLRRAELLELRGRLSESVAAAAEVLNARPDDLRALELVRRVCERAGDRAGFARATLALARTWPETRGRVDLLREAAAVADAELGDARLAAWVYRRILAEEPGAGEYERALEICREHEDRRAQVEILSARLDWLSQLASVDPQAAHGQVPLLLERARLLRAADNLACAHADLTRLLAIDANHVQGLAALAEVAETRGDAQEAAECWRRYLGGEPDSARRAAAERTLARLLSEQLGDAEGALAQLEQVIKHTPDDLSVRERLVALLVRTESWPRAVRELGELARRRSDLGDQARDRLRMAEILDGRIGDHRGALEQLKTARKLAPTDLEAVRALFELSAMEQKPKVLFRAARDLRTAIAAHPADTSLYERLAEVTALQDDDEAGFFVACALSALGALPEDRREVLARVGPGLGDGPQIDGALAPEDFSKYLSAVRDDGAHLAADVWKLIQAAVSKNLGLDAAGFGMGRGERLSSRQLERDYVLLERAARAIGLEDAEFYVSAAQPALARALALEHPVVCLGADVARGESPAARFALGRCLLDAHLGIGALDPLSDDALLRYFGAAARAVDATRLPPDVDVAGFSAEALDNASRELQRHLSRRDRRQLARLAERMGELDIAAWRRSVQRTRLRAGALLAADLRALEQMVANDADTAHSEDVAAALQPLLVWTVSDSHLWARRHLGLSLRPL</sequence>
<accession>D0LZD9</accession>
<keyword evidence="1" id="KW-0677">Repeat</keyword>
<reference evidence="5 6" key="1">
    <citation type="journal article" date="2010" name="Stand. Genomic Sci.">
        <title>Complete genome sequence of Haliangium ochraceum type strain (SMP-2).</title>
        <authorList>
            <consortium name="US DOE Joint Genome Institute (JGI-PGF)"/>
            <person name="Ivanova N."/>
            <person name="Daum C."/>
            <person name="Lang E."/>
            <person name="Abt B."/>
            <person name="Kopitz M."/>
            <person name="Saunders E."/>
            <person name="Lapidus A."/>
            <person name="Lucas S."/>
            <person name="Glavina Del Rio T."/>
            <person name="Nolan M."/>
            <person name="Tice H."/>
            <person name="Copeland A."/>
            <person name="Cheng J.F."/>
            <person name="Chen F."/>
            <person name="Bruce D."/>
            <person name="Goodwin L."/>
            <person name="Pitluck S."/>
            <person name="Mavromatis K."/>
            <person name="Pati A."/>
            <person name="Mikhailova N."/>
            <person name="Chen A."/>
            <person name="Palaniappan K."/>
            <person name="Land M."/>
            <person name="Hauser L."/>
            <person name="Chang Y.J."/>
            <person name="Jeffries C.D."/>
            <person name="Detter J.C."/>
            <person name="Brettin T."/>
            <person name="Rohde M."/>
            <person name="Goker M."/>
            <person name="Bristow J."/>
            <person name="Markowitz V."/>
            <person name="Eisen J.A."/>
            <person name="Hugenholtz P."/>
            <person name="Kyrpides N.C."/>
            <person name="Klenk H.P."/>
        </authorList>
    </citation>
    <scope>NUCLEOTIDE SEQUENCE [LARGE SCALE GENOMIC DNA]</scope>
    <source>
        <strain evidence="6">DSM 14365 / CIP 107738 / JCM 11303 / AJ 13395 / SMP-2</strain>
    </source>
</reference>
<dbReference type="EMBL" id="CP001804">
    <property type="protein sequence ID" value="ACY16401.1"/>
    <property type="molecule type" value="Genomic_DNA"/>
</dbReference>
<dbReference type="eggNOG" id="COG0457">
    <property type="taxonomic scope" value="Bacteria"/>
</dbReference>
<keyword evidence="6" id="KW-1185">Reference proteome</keyword>
<dbReference type="PANTHER" id="PTHR45586">
    <property type="entry name" value="TPR REPEAT-CONTAINING PROTEIN PA4667"/>
    <property type="match status" value="1"/>
</dbReference>
<feature type="region of interest" description="Disordered" evidence="4">
    <location>
        <begin position="1"/>
        <end position="177"/>
    </location>
</feature>
<feature type="compositionally biased region" description="Acidic residues" evidence="4">
    <location>
        <begin position="41"/>
        <end position="52"/>
    </location>
</feature>
<protein>
    <submittedName>
        <fullName evidence="5">Tetratricopeptide TPR_2 repeat protein</fullName>
    </submittedName>
</protein>
<feature type="compositionally biased region" description="Low complexity" evidence="4">
    <location>
        <begin position="60"/>
        <end position="85"/>
    </location>
</feature>
<dbReference type="SMART" id="SM00028">
    <property type="entry name" value="TPR"/>
    <property type="match status" value="7"/>
</dbReference>
<evidence type="ECO:0000256" key="4">
    <source>
        <dbReference type="SAM" id="MobiDB-lite"/>
    </source>
</evidence>